<feature type="compositionally biased region" description="Polar residues" evidence="1">
    <location>
        <begin position="22"/>
        <end position="35"/>
    </location>
</feature>
<feature type="signal peptide" evidence="2">
    <location>
        <begin position="1"/>
        <end position="18"/>
    </location>
</feature>
<evidence type="ECO:0008006" key="5">
    <source>
        <dbReference type="Google" id="ProtNLM"/>
    </source>
</evidence>
<evidence type="ECO:0000313" key="4">
    <source>
        <dbReference type="Proteomes" id="UP001165296"/>
    </source>
</evidence>
<evidence type="ECO:0000256" key="2">
    <source>
        <dbReference type="SAM" id="SignalP"/>
    </source>
</evidence>
<sequence length="266" mass="30463">MKYAVSSWLLLGLLSACTRDTPSEQTTTATQNVTPKTPAAVSAPADTLATFRWESEMCSFTGRYDTRKYTAQQLADTHELLMGGVLTTNETVFKPEDIAKLSLDTLEAEYTKVRARLLALELVPEARWQKLKRRKLQSLDNQYRAKKLTMQAYANPAVLLSAPYPASCKFYIRGLATGNDSLIRQTWQQLVREQQRNNSVPESLQRRFEQEAAEPNWRQYAQVELLGFGWWNCVNETIDYVEPTERLRGRYAQLFTTVKSECEEVD</sequence>
<protein>
    <recommendedName>
        <fullName evidence="5">Lipoprotein</fullName>
    </recommendedName>
</protein>
<dbReference type="EMBL" id="JAJADR010000011">
    <property type="protein sequence ID" value="MCB2410804.1"/>
    <property type="molecule type" value="Genomic_DNA"/>
</dbReference>
<name>A0ABS8AYF6_9BACT</name>
<feature type="chain" id="PRO_5045719065" description="Lipoprotein" evidence="2">
    <location>
        <begin position="19"/>
        <end position="266"/>
    </location>
</feature>
<evidence type="ECO:0000256" key="1">
    <source>
        <dbReference type="SAM" id="MobiDB-lite"/>
    </source>
</evidence>
<gene>
    <name evidence="3" type="ORF">LGH74_22645</name>
</gene>
<accession>A0ABS8AYF6</accession>
<organism evidence="3 4">
    <name type="scientific">Hymenobacter lucidus</name>
    <dbReference type="NCBI Taxonomy" id="2880930"/>
    <lineage>
        <taxon>Bacteria</taxon>
        <taxon>Pseudomonadati</taxon>
        <taxon>Bacteroidota</taxon>
        <taxon>Cytophagia</taxon>
        <taxon>Cytophagales</taxon>
        <taxon>Hymenobacteraceae</taxon>
        <taxon>Hymenobacter</taxon>
    </lineage>
</organism>
<comment type="caution">
    <text evidence="3">The sequence shown here is derived from an EMBL/GenBank/DDBJ whole genome shotgun (WGS) entry which is preliminary data.</text>
</comment>
<reference evidence="3" key="1">
    <citation type="submission" date="2021-10" db="EMBL/GenBank/DDBJ databases">
        <authorList>
            <person name="Dean J.D."/>
            <person name="Kim M.K."/>
            <person name="Newey C.N."/>
            <person name="Stoker T.S."/>
            <person name="Thompson D.W."/>
            <person name="Grose J.H."/>
        </authorList>
    </citation>
    <scope>NUCLEOTIDE SEQUENCE</scope>
    <source>
        <strain evidence="3">BT178</strain>
    </source>
</reference>
<proteinExistence type="predicted"/>
<evidence type="ECO:0000313" key="3">
    <source>
        <dbReference type="EMBL" id="MCB2410804.1"/>
    </source>
</evidence>
<dbReference type="PROSITE" id="PS51257">
    <property type="entry name" value="PROKAR_LIPOPROTEIN"/>
    <property type="match status" value="1"/>
</dbReference>
<feature type="region of interest" description="Disordered" evidence="1">
    <location>
        <begin position="22"/>
        <end position="41"/>
    </location>
</feature>
<dbReference type="RefSeq" id="WP_226180062.1">
    <property type="nucleotide sequence ID" value="NZ_JAJADR010000011.1"/>
</dbReference>
<dbReference type="Proteomes" id="UP001165296">
    <property type="component" value="Unassembled WGS sequence"/>
</dbReference>
<keyword evidence="4" id="KW-1185">Reference proteome</keyword>
<keyword evidence="2" id="KW-0732">Signal</keyword>